<keyword evidence="3" id="KW-1185">Reference proteome</keyword>
<evidence type="ECO:0000256" key="1">
    <source>
        <dbReference type="SAM" id="MobiDB-lite"/>
    </source>
</evidence>
<feature type="compositionally biased region" description="Basic residues" evidence="1">
    <location>
        <begin position="9"/>
        <end position="26"/>
    </location>
</feature>
<dbReference type="AlphaFoldDB" id="S9QEF2"/>
<feature type="region of interest" description="Disordered" evidence="1">
    <location>
        <begin position="1"/>
        <end position="35"/>
    </location>
</feature>
<reference evidence="3" key="1">
    <citation type="journal article" date="2014" name="Stand. Genomic Sci.">
        <title>Genome sequence of the exopolysaccharide-producing Salipiger mucosus type strain (DSM 16094(T)), a moderately halophilic member of the Roseobacter clade.</title>
        <authorList>
            <person name="Riedel T."/>
            <person name="Spring S."/>
            <person name="Fiebig A."/>
            <person name="Petersen J."/>
            <person name="Kyrpides N.C."/>
            <person name="Goker M."/>
            <person name="Klenk H.P."/>
        </authorList>
    </citation>
    <scope>NUCLEOTIDE SEQUENCE [LARGE SCALE GENOMIC DNA]</scope>
    <source>
        <strain evidence="3">DSM 16094</strain>
    </source>
</reference>
<gene>
    <name evidence="2" type="ORF">Salmuc_02583</name>
</gene>
<name>S9QEF2_9RHOB</name>
<dbReference type="Proteomes" id="UP000015347">
    <property type="component" value="Unassembled WGS sequence"/>
</dbReference>
<comment type="caution">
    <text evidence="2">The sequence shown here is derived from an EMBL/GenBank/DDBJ whole genome shotgun (WGS) entry which is preliminary data.</text>
</comment>
<dbReference type="STRING" id="1123237.Salmuc_02583"/>
<sequence>MCDKLTANGRRRHRVAASHPRARQRLGGKVPGTRAHGAALACDQGIPIRSNP</sequence>
<evidence type="ECO:0000313" key="2">
    <source>
        <dbReference type="EMBL" id="EPX79821.1"/>
    </source>
</evidence>
<organism evidence="2 3">
    <name type="scientific">Salipiger mucosus DSM 16094</name>
    <dbReference type="NCBI Taxonomy" id="1123237"/>
    <lineage>
        <taxon>Bacteria</taxon>
        <taxon>Pseudomonadati</taxon>
        <taxon>Pseudomonadota</taxon>
        <taxon>Alphaproteobacteria</taxon>
        <taxon>Rhodobacterales</taxon>
        <taxon>Roseobacteraceae</taxon>
        <taxon>Salipiger</taxon>
    </lineage>
</organism>
<proteinExistence type="predicted"/>
<evidence type="ECO:0000313" key="3">
    <source>
        <dbReference type="Proteomes" id="UP000015347"/>
    </source>
</evidence>
<protein>
    <submittedName>
        <fullName evidence="2">Uncharacterized protein</fullName>
    </submittedName>
</protein>
<dbReference type="EMBL" id="APVH01000033">
    <property type="protein sequence ID" value="EPX79821.1"/>
    <property type="molecule type" value="Genomic_DNA"/>
</dbReference>
<dbReference type="HOGENOM" id="CLU_3084569_0_0_5"/>
<accession>S9QEF2</accession>